<dbReference type="RefSeq" id="WP_075629377.1">
    <property type="nucleotide sequence ID" value="NZ_FOAM01000013.1"/>
</dbReference>
<dbReference type="Proteomes" id="UP000186364">
    <property type="component" value="Unassembled WGS sequence"/>
</dbReference>
<accession>A0A1Q9AS11</accession>
<feature type="compositionally biased region" description="Polar residues" evidence="1">
    <location>
        <begin position="195"/>
        <end position="208"/>
    </location>
</feature>
<dbReference type="Gene3D" id="3.30.750.140">
    <property type="match status" value="1"/>
</dbReference>
<feature type="compositionally biased region" description="Low complexity" evidence="1">
    <location>
        <begin position="48"/>
        <end position="70"/>
    </location>
</feature>
<feature type="region of interest" description="Disordered" evidence="1">
    <location>
        <begin position="170"/>
        <end position="208"/>
    </location>
</feature>
<evidence type="ECO:0000313" key="4">
    <source>
        <dbReference type="Proteomes" id="UP000186364"/>
    </source>
</evidence>
<sequence>MTDTALPLANVLSPPARPAPGRKGSGDGEAGDFAGTVAGFADKDAAKQKAASGGDAASAKTAAEAGGKASQRPTSGDAQDASANATAQPARTKAEIAAAGIKRPAGGKASAQTFVPDEVATPTETVTKDATAAETLAERKAAEATQGKATARSAAATLSAQALQALQAKGLKASGNEDAGKTAKESEAAADEPLQTGSAQAGNAQPASAQGGAVTLLAMLAGAQAQAGKQQTGTGSDDEALPSKGLAKAGAPNAKVGKQDGTEDKAADAPAGLGDQTFRFARADGKGPAVTVKLSEDGSVSGKTDQPAPVKLEQVTVLETRRYLGVAMTSVNAPIVAEAVSKSARAGTSTLEAAALLQGTPEASGAGKVLDTLKIQMHPNDIGPVTATLKLKEDQLQVELRVNTGEAYRQLRGDQDAMVAALRSQGFSVDQVNIVYSPSASDGSTGQNGSDSPYSGQGNASQAGTGGGGQQASEGRGQAGEGSPQRQPSRDWNGKDISVEAAFRADPGQSGDLYI</sequence>
<gene>
    <name evidence="3" type="ORF">BJF93_05970</name>
</gene>
<feature type="region of interest" description="Disordered" evidence="1">
    <location>
        <begin position="228"/>
        <end position="271"/>
    </location>
</feature>
<dbReference type="InterPro" id="IPR021136">
    <property type="entry name" value="Flagellar_hook_control-like_C"/>
</dbReference>
<feature type="compositionally biased region" description="Polar residues" evidence="1">
    <location>
        <begin position="438"/>
        <end position="454"/>
    </location>
</feature>
<feature type="compositionally biased region" description="Basic and acidic residues" evidence="1">
    <location>
        <begin position="257"/>
        <end position="267"/>
    </location>
</feature>
<feature type="compositionally biased region" description="Basic and acidic residues" evidence="1">
    <location>
        <begin position="488"/>
        <end position="498"/>
    </location>
</feature>
<dbReference type="InterPro" id="IPR038610">
    <property type="entry name" value="FliK-like_C_sf"/>
</dbReference>
<feature type="region of interest" description="Disordered" evidence="1">
    <location>
        <begin position="438"/>
        <end position="515"/>
    </location>
</feature>
<dbReference type="EMBL" id="MKIP01000058">
    <property type="protein sequence ID" value="OLP58171.1"/>
    <property type="molecule type" value="Genomic_DNA"/>
</dbReference>
<evidence type="ECO:0000256" key="1">
    <source>
        <dbReference type="SAM" id="MobiDB-lite"/>
    </source>
</evidence>
<comment type="caution">
    <text evidence="3">The sequence shown here is derived from an EMBL/GenBank/DDBJ whole genome shotgun (WGS) entry which is preliminary data.</text>
</comment>
<feature type="domain" description="Flagellar hook-length control protein-like C-terminal" evidence="2">
    <location>
        <begin position="371"/>
        <end position="435"/>
    </location>
</feature>
<feature type="compositionally biased region" description="Basic and acidic residues" evidence="1">
    <location>
        <begin position="178"/>
        <end position="187"/>
    </location>
</feature>
<keyword evidence="4" id="KW-1185">Reference proteome</keyword>
<name>A0A1Q9AS11_9HYPH</name>
<feature type="region of interest" description="Disordered" evidence="1">
    <location>
        <begin position="1"/>
        <end position="129"/>
    </location>
</feature>
<evidence type="ECO:0000313" key="3">
    <source>
        <dbReference type="EMBL" id="OLP58171.1"/>
    </source>
</evidence>
<organism evidence="3 4">
    <name type="scientific">Xaviernesmea oryzae</name>
    <dbReference type="NCBI Taxonomy" id="464029"/>
    <lineage>
        <taxon>Bacteria</taxon>
        <taxon>Pseudomonadati</taxon>
        <taxon>Pseudomonadota</taxon>
        <taxon>Alphaproteobacteria</taxon>
        <taxon>Hyphomicrobiales</taxon>
        <taxon>Rhizobiaceae</taxon>
        <taxon>Rhizobium/Agrobacterium group</taxon>
        <taxon>Xaviernesmea</taxon>
    </lineage>
</organism>
<reference evidence="3 4" key="1">
    <citation type="submission" date="2016-09" db="EMBL/GenBank/DDBJ databases">
        <title>Rhizobium sp. nov., a novel species isolated from the rice rhizosphere.</title>
        <authorList>
            <person name="Zhao J."/>
            <person name="Zhang X."/>
        </authorList>
    </citation>
    <scope>NUCLEOTIDE SEQUENCE [LARGE SCALE GENOMIC DNA]</scope>
    <source>
        <strain evidence="3 4">1.7048</strain>
    </source>
</reference>
<evidence type="ECO:0000259" key="2">
    <source>
        <dbReference type="Pfam" id="PF02120"/>
    </source>
</evidence>
<dbReference type="AlphaFoldDB" id="A0A1Q9AS11"/>
<feature type="compositionally biased region" description="Polar residues" evidence="1">
    <location>
        <begin position="71"/>
        <end position="89"/>
    </location>
</feature>
<dbReference type="Pfam" id="PF02120">
    <property type="entry name" value="Flg_hook"/>
    <property type="match status" value="1"/>
</dbReference>
<proteinExistence type="predicted"/>
<protein>
    <recommendedName>
        <fullName evidence="2">Flagellar hook-length control protein-like C-terminal domain-containing protein</fullName>
    </recommendedName>
</protein>
<dbReference type="OrthoDB" id="8117459at2"/>